<proteinExistence type="predicted"/>
<gene>
    <name evidence="2" type="ORF">N4T56_04805</name>
</gene>
<protein>
    <recommendedName>
        <fullName evidence="1">DOD-type homing endonuclease domain-containing protein</fullName>
    </recommendedName>
</protein>
<dbReference type="Proteomes" id="UP001431192">
    <property type="component" value="Unassembled WGS sequence"/>
</dbReference>
<dbReference type="SUPFAM" id="SSF55608">
    <property type="entry name" value="Homing endonucleases"/>
    <property type="match status" value="1"/>
</dbReference>
<dbReference type="PROSITE" id="PS50819">
    <property type="entry name" value="INTEIN_ENDONUCLEASE"/>
    <property type="match status" value="1"/>
</dbReference>
<accession>A0ABT2NZX4</accession>
<keyword evidence="3" id="KW-1185">Reference proteome</keyword>
<organism evidence="2 3">
    <name type="scientific">Shewanella phaeophyticola</name>
    <dbReference type="NCBI Taxonomy" id="2978345"/>
    <lineage>
        <taxon>Bacteria</taxon>
        <taxon>Pseudomonadati</taxon>
        <taxon>Pseudomonadota</taxon>
        <taxon>Gammaproteobacteria</taxon>
        <taxon>Alteromonadales</taxon>
        <taxon>Shewanellaceae</taxon>
        <taxon>Shewanella</taxon>
    </lineage>
</organism>
<evidence type="ECO:0000313" key="3">
    <source>
        <dbReference type="Proteomes" id="UP001431192"/>
    </source>
</evidence>
<comment type="caution">
    <text evidence="2">The sequence shown here is derived from an EMBL/GenBank/DDBJ whole genome shotgun (WGS) entry which is preliminary data.</text>
</comment>
<name>A0ABT2NZX4_9GAMM</name>
<sequence length="491" mass="56456">MASPTQSEANIFNEKFDRFWLAYKAVTKGAEITSKQLESMLIEFDLSRKGKVINYKALSSLLIKKGLLSQKKWMNDAISKYYNNSLLLIESGEIKRADVIIQISETFGRSINGVNSILRNSNKASRINCATNELFLCVLKMVKSGCDWEQAKLAWGRSTTSQLKSMLENEPSIKLDKDYFLNTDINYRNLEVVTAQNAHLWGWIYADGSVTSGQEVVVRISEKDRDYLEEMAQSLVIDGSRTPIISKVPSCKLQGSYSDIDKLHLTISRQHFTRFLIDKLGMPQNKETKFHGLPKQIKQATDEIFYSFLQGFFEGDGYFTEDSKRPQIGFSVNAEIGNDIKDQIYKRLGFKGCIVKDKSIYRLSYASRPCALVLMLKLYSTNNIRMARKFTRAQKLWARHLGVDISLVDVLKESTLDIHQHLSRQIRSLNWTVKLMKKATQDTFWGSISEFTKKTEINRKDIKRLMNDNNNQNEIDGWVLISFEYPFLTHL</sequence>
<dbReference type="InterPro" id="IPR004042">
    <property type="entry name" value="Intein_endonuc_central"/>
</dbReference>
<dbReference type="Gene3D" id="3.10.28.10">
    <property type="entry name" value="Homing endonucleases"/>
    <property type="match status" value="1"/>
</dbReference>
<reference evidence="2" key="1">
    <citation type="submission" date="2022-09" db="EMBL/GenBank/DDBJ databases">
        <title>Shewanella sp. KJ10-1 sp.nov, isolated from marine algae.</title>
        <authorList>
            <person name="Butt M."/>
            <person name="Lee J.K."/>
            <person name="Kim J.M."/>
            <person name="Choi D.G."/>
        </authorList>
    </citation>
    <scope>NUCLEOTIDE SEQUENCE</scope>
    <source>
        <strain evidence="2">KJ10-1</strain>
    </source>
</reference>
<dbReference type="EMBL" id="JAODOQ010000001">
    <property type="protein sequence ID" value="MCT8985944.1"/>
    <property type="molecule type" value="Genomic_DNA"/>
</dbReference>
<feature type="domain" description="DOD-type homing endonuclease" evidence="1">
    <location>
        <begin position="200"/>
        <end position="350"/>
    </location>
</feature>
<dbReference type="RefSeq" id="WP_261732415.1">
    <property type="nucleotide sequence ID" value="NZ_JAODOQ010000001.1"/>
</dbReference>
<evidence type="ECO:0000259" key="1">
    <source>
        <dbReference type="PROSITE" id="PS50819"/>
    </source>
</evidence>
<dbReference type="InterPro" id="IPR027434">
    <property type="entry name" value="Homing_endonucl"/>
</dbReference>
<evidence type="ECO:0000313" key="2">
    <source>
        <dbReference type="EMBL" id="MCT8985944.1"/>
    </source>
</evidence>